<evidence type="ECO:0000256" key="4">
    <source>
        <dbReference type="ARBA" id="ARBA00022692"/>
    </source>
</evidence>
<dbReference type="RefSeq" id="WP_083553570.1">
    <property type="nucleotide sequence ID" value="NZ_FQXU01000012.1"/>
</dbReference>
<comment type="subcellular location">
    <subcellularLocation>
        <location evidence="1">Cell membrane</location>
        <topology evidence="1">Multi-pass membrane protein</topology>
    </subcellularLocation>
</comment>
<dbReference type="PANTHER" id="PTHR34184">
    <property type="entry name" value="UPF0718 PROTEIN YCGR"/>
    <property type="match status" value="1"/>
</dbReference>
<feature type="transmembrane region" description="Helical" evidence="7">
    <location>
        <begin position="89"/>
        <end position="112"/>
    </location>
</feature>
<feature type="transmembrane region" description="Helical" evidence="7">
    <location>
        <begin position="55"/>
        <end position="77"/>
    </location>
</feature>
<evidence type="ECO:0008006" key="10">
    <source>
        <dbReference type="Google" id="ProtNLM"/>
    </source>
</evidence>
<sequence length="295" mass="32121">MALNDMFKSFCVLFIGIFIEAIPFILIGALVAGIITTFLTEELIKKVLPKNKLGGAIVASLLGLFFPLCECATVPVTRGLVKKGVPTNIAITFMLAAPIVNPVVMLSTYQAFGQSAKVLLLRVGIGIVLAIIIGFLLEVLNNNKYVLKEGNISFTCDCGCEELKKEKSLKVLIRHIGEELYSIGKYLIIGSTLASLFQVVIPTDIVNRLAVNKLLAVIVMMVLAYLLSLCSEADAFVARSFLTQFSLGPVMAFLILGPMLDLKNNLMLFSGFKKGFVFKLMFLVFSSCFIVGCLI</sequence>
<feature type="transmembrane region" description="Helical" evidence="7">
    <location>
        <begin position="236"/>
        <end position="256"/>
    </location>
</feature>
<dbReference type="GO" id="GO:0005886">
    <property type="term" value="C:plasma membrane"/>
    <property type="evidence" value="ECO:0007669"/>
    <property type="project" value="UniProtKB-SubCell"/>
</dbReference>
<feature type="transmembrane region" description="Helical" evidence="7">
    <location>
        <begin position="12"/>
        <end position="35"/>
    </location>
</feature>
<organism evidence="8 9">
    <name type="scientific">Clostridium intestinale DSM 6191</name>
    <dbReference type="NCBI Taxonomy" id="1121320"/>
    <lineage>
        <taxon>Bacteria</taxon>
        <taxon>Bacillati</taxon>
        <taxon>Bacillota</taxon>
        <taxon>Clostridia</taxon>
        <taxon>Eubacteriales</taxon>
        <taxon>Clostridiaceae</taxon>
        <taxon>Clostridium</taxon>
    </lineage>
</organism>
<evidence type="ECO:0000256" key="3">
    <source>
        <dbReference type="ARBA" id="ARBA00022475"/>
    </source>
</evidence>
<feature type="transmembrane region" description="Helical" evidence="7">
    <location>
        <begin position="118"/>
        <end position="140"/>
    </location>
</feature>
<feature type="transmembrane region" description="Helical" evidence="7">
    <location>
        <begin position="209"/>
        <end position="229"/>
    </location>
</feature>
<evidence type="ECO:0000256" key="2">
    <source>
        <dbReference type="ARBA" id="ARBA00006386"/>
    </source>
</evidence>
<evidence type="ECO:0000256" key="5">
    <source>
        <dbReference type="ARBA" id="ARBA00022989"/>
    </source>
</evidence>
<dbReference type="PANTHER" id="PTHR34184:SF4">
    <property type="entry name" value="UPF0718 PROTEIN YCGR"/>
    <property type="match status" value="1"/>
</dbReference>
<dbReference type="Proteomes" id="UP000184241">
    <property type="component" value="Unassembled WGS sequence"/>
</dbReference>
<dbReference type="InterPro" id="IPR005524">
    <property type="entry name" value="DUF318"/>
</dbReference>
<keyword evidence="6 7" id="KW-0472">Membrane</keyword>
<dbReference type="InterPro" id="IPR052923">
    <property type="entry name" value="UPF0718"/>
</dbReference>
<evidence type="ECO:0000256" key="1">
    <source>
        <dbReference type="ARBA" id="ARBA00004651"/>
    </source>
</evidence>
<evidence type="ECO:0000256" key="7">
    <source>
        <dbReference type="SAM" id="Phobius"/>
    </source>
</evidence>
<protein>
    <recommendedName>
        <fullName evidence="10">Permease</fullName>
    </recommendedName>
</protein>
<accession>A0A1M5ZZW9</accession>
<dbReference type="EMBL" id="FQXU01000012">
    <property type="protein sequence ID" value="SHI29775.1"/>
    <property type="molecule type" value="Genomic_DNA"/>
</dbReference>
<keyword evidence="4 7" id="KW-0812">Transmembrane</keyword>
<name>A0A1M5ZZW9_9CLOT</name>
<reference evidence="8 9" key="1">
    <citation type="submission" date="2016-11" db="EMBL/GenBank/DDBJ databases">
        <authorList>
            <person name="Jaros S."/>
            <person name="Januszkiewicz K."/>
            <person name="Wedrychowicz H."/>
        </authorList>
    </citation>
    <scope>NUCLEOTIDE SEQUENCE [LARGE SCALE GENOMIC DNA]</scope>
    <source>
        <strain evidence="8 9">DSM 6191</strain>
    </source>
</reference>
<evidence type="ECO:0000313" key="8">
    <source>
        <dbReference type="EMBL" id="SHI29775.1"/>
    </source>
</evidence>
<evidence type="ECO:0000256" key="6">
    <source>
        <dbReference type="ARBA" id="ARBA00023136"/>
    </source>
</evidence>
<feature type="transmembrane region" description="Helical" evidence="7">
    <location>
        <begin position="183"/>
        <end position="203"/>
    </location>
</feature>
<dbReference type="AlphaFoldDB" id="A0A1M5ZZW9"/>
<feature type="transmembrane region" description="Helical" evidence="7">
    <location>
        <begin position="276"/>
        <end position="294"/>
    </location>
</feature>
<keyword evidence="5 7" id="KW-1133">Transmembrane helix</keyword>
<gene>
    <name evidence="8" type="ORF">SAMN02745941_03557</name>
</gene>
<comment type="similarity">
    <text evidence="2">Belongs to the UPF0718 family.</text>
</comment>
<proteinExistence type="inferred from homology"/>
<keyword evidence="3" id="KW-1003">Cell membrane</keyword>
<dbReference type="Pfam" id="PF03773">
    <property type="entry name" value="ArsP_1"/>
    <property type="match status" value="1"/>
</dbReference>
<evidence type="ECO:0000313" key="9">
    <source>
        <dbReference type="Proteomes" id="UP000184241"/>
    </source>
</evidence>